<evidence type="ECO:0000256" key="3">
    <source>
        <dbReference type="PROSITE-ProRule" id="PRU00176"/>
    </source>
</evidence>
<dbReference type="Pfam" id="PF00076">
    <property type="entry name" value="RRM_1"/>
    <property type="match status" value="1"/>
</dbReference>
<dbReference type="GO" id="GO:0003729">
    <property type="term" value="F:mRNA binding"/>
    <property type="evidence" value="ECO:0007669"/>
    <property type="project" value="UniProtKB-ARBA"/>
</dbReference>
<accession>A0A1G4I119</accession>
<dbReference type="VEuPathDB" id="TriTrypDB:TEOVI_000533600"/>
<dbReference type="InterPro" id="IPR012677">
    <property type="entry name" value="Nucleotide-bd_a/b_plait_sf"/>
</dbReference>
<dbReference type="SMART" id="SM00360">
    <property type="entry name" value="RRM"/>
    <property type="match status" value="1"/>
</dbReference>
<dbReference type="InterPro" id="IPR052462">
    <property type="entry name" value="SLIRP/GR-RBP-like"/>
</dbReference>
<dbReference type="InterPro" id="IPR035979">
    <property type="entry name" value="RBD_domain_sf"/>
</dbReference>
<keyword evidence="2 3" id="KW-0694">RNA-binding</keyword>
<dbReference type="GO" id="GO:0005737">
    <property type="term" value="C:cytoplasm"/>
    <property type="evidence" value="ECO:0007669"/>
    <property type="project" value="UniProtKB-ARBA"/>
</dbReference>
<protein>
    <submittedName>
        <fullName evidence="6">RNA-binding protein RBP6, putative</fullName>
    </submittedName>
</protein>
<proteinExistence type="predicted"/>
<dbReference type="AlphaFoldDB" id="A0A1G4I119"/>
<dbReference type="RefSeq" id="XP_067076867.1">
    <property type="nucleotide sequence ID" value="XM_067220766.1"/>
</dbReference>
<evidence type="ECO:0000259" key="5">
    <source>
        <dbReference type="PROSITE" id="PS50102"/>
    </source>
</evidence>
<feature type="region of interest" description="Disordered" evidence="4">
    <location>
        <begin position="86"/>
        <end position="123"/>
    </location>
</feature>
<sequence>MFYPNSPQTSPQLTQIPYGQQYAMMQRQIQQPYHPFATTEPQARLYPYHYQGPIQQEQGGFITQQSTAASPQYVQMRVTPVDQSIMSGYPNQTANGSSSSSFNYNIHPQQQQQQQQQQQLRHHAMPVGSVPLQDDRYRKQLIVNYLAPDVTSTDLHELFSRFGELDGARIIYDKQTNMSKGYGFVYFCHAEDAKEAVERMSGYEFHGKWLKVGYSTNPLNIVPSNSSPYVHAGSRGAAG</sequence>
<dbReference type="GeneID" id="92379276"/>
<dbReference type="SMR" id="A0A1G4I119"/>
<evidence type="ECO:0000313" key="7">
    <source>
        <dbReference type="Proteomes" id="UP000195570"/>
    </source>
</evidence>
<keyword evidence="1" id="KW-0677">Repeat</keyword>
<evidence type="ECO:0000256" key="2">
    <source>
        <dbReference type="ARBA" id="ARBA00022884"/>
    </source>
</evidence>
<dbReference type="GO" id="GO:0010629">
    <property type="term" value="P:negative regulation of gene expression"/>
    <property type="evidence" value="ECO:0007669"/>
    <property type="project" value="UniProtKB-ARBA"/>
</dbReference>
<keyword evidence="7" id="KW-1185">Reference proteome</keyword>
<evidence type="ECO:0000313" key="6">
    <source>
        <dbReference type="EMBL" id="SCU65235.1"/>
    </source>
</evidence>
<name>A0A1G4I119_TRYEQ</name>
<dbReference type="Gene3D" id="3.30.70.330">
    <property type="match status" value="1"/>
</dbReference>
<reference evidence="6" key="1">
    <citation type="submission" date="2016-09" db="EMBL/GenBank/DDBJ databases">
        <authorList>
            <person name="Hebert L."/>
            <person name="Moumen B."/>
        </authorList>
    </citation>
    <scope>NUCLEOTIDE SEQUENCE [LARGE SCALE GENOMIC DNA]</scope>
    <source>
        <strain evidence="6">OVI</strain>
    </source>
</reference>
<feature type="compositionally biased region" description="Low complexity" evidence="4">
    <location>
        <begin position="109"/>
        <end position="119"/>
    </location>
</feature>
<feature type="domain" description="RRM" evidence="5">
    <location>
        <begin position="139"/>
        <end position="217"/>
    </location>
</feature>
<evidence type="ECO:0000256" key="1">
    <source>
        <dbReference type="ARBA" id="ARBA00022737"/>
    </source>
</evidence>
<dbReference type="GO" id="GO:0009967">
    <property type="term" value="P:positive regulation of signal transduction"/>
    <property type="evidence" value="ECO:0007669"/>
    <property type="project" value="UniProtKB-ARBA"/>
</dbReference>
<dbReference type="Proteomes" id="UP000195570">
    <property type="component" value="Unassembled WGS sequence"/>
</dbReference>
<dbReference type="PROSITE" id="PS50102">
    <property type="entry name" value="RRM"/>
    <property type="match status" value="1"/>
</dbReference>
<dbReference type="EMBL" id="CZPT02000250">
    <property type="protein sequence ID" value="SCU65235.1"/>
    <property type="molecule type" value="Genomic_DNA"/>
</dbReference>
<organism evidence="6 7">
    <name type="scientific">Trypanosoma equiperdum</name>
    <dbReference type="NCBI Taxonomy" id="5694"/>
    <lineage>
        <taxon>Eukaryota</taxon>
        <taxon>Discoba</taxon>
        <taxon>Euglenozoa</taxon>
        <taxon>Kinetoplastea</taxon>
        <taxon>Metakinetoplastina</taxon>
        <taxon>Trypanosomatida</taxon>
        <taxon>Trypanosomatidae</taxon>
        <taxon>Trypanosoma</taxon>
    </lineage>
</organism>
<evidence type="ECO:0000256" key="4">
    <source>
        <dbReference type="SAM" id="MobiDB-lite"/>
    </source>
</evidence>
<dbReference type="SUPFAM" id="SSF54928">
    <property type="entry name" value="RNA-binding domain, RBD"/>
    <property type="match status" value="1"/>
</dbReference>
<comment type="caution">
    <text evidence="6">The sequence shown here is derived from an EMBL/GenBank/DDBJ whole genome shotgun (WGS) entry which is preliminary data.</text>
</comment>
<gene>
    <name evidence="6" type="ORF">TEOVI_000533600</name>
</gene>
<dbReference type="InterPro" id="IPR000504">
    <property type="entry name" value="RRM_dom"/>
</dbReference>
<dbReference type="FunFam" id="3.30.70.330:FF:000383">
    <property type="entry name" value="Sex lethal, isoform D"/>
    <property type="match status" value="1"/>
</dbReference>
<dbReference type="PANTHER" id="PTHR48027">
    <property type="entry name" value="HETEROGENEOUS NUCLEAR RIBONUCLEOPROTEIN 87F-RELATED"/>
    <property type="match status" value="1"/>
</dbReference>
<feature type="compositionally biased region" description="Polar residues" evidence="4">
    <location>
        <begin position="86"/>
        <end position="108"/>
    </location>
</feature>